<dbReference type="SUPFAM" id="SSF53098">
    <property type="entry name" value="Ribonuclease H-like"/>
    <property type="match status" value="1"/>
</dbReference>
<sequence>MWTPCFLWAIANDKDEACKAAESVRSDGVVVYSDGSGYNGSIGVAVVAMVNGQLASWRFFLGSIEDHTVLEGELTGMVPTLDIAWRTPCIHSFTILLDNQSSI</sequence>
<accession>A0AAD7NUX0</accession>
<dbReference type="EMBL" id="JARJLG010000014">
    <property type="protein sequence ID" value="KAJ7775701.1"/>
    <property type="molecule type" value="Genomic_DNA"/>
</dbReference>
<protein>
    <recommendedName>
        <fullName evidence="3">RNase H type-1 domain-containing protein</fullName>
    </recommendedName>
</protein>
<dbReference type="Proteomes" id="UP001215280">
    <property type="component" value="Unassembled WGS sequence"/>
</dbReference>
<name>A0AAD7NUX0_9AGAR</name>
<comment type="caution">
    <text evidence="1">The sequence shown here is derived from an EMBL/GenBank/DDBJ whole genome shotgun (WGS) entry which is preliminary data.</text>
</comment>
<dbReference type="InterPro" id="IPR036397">
    <property type="entry name" value="RNaseH_sf"/>
</dbReference>
<organism evidence="1 2">
    <name type="scientific">Mycena maculata</name>
    <dbReference type="NCBI Taxonomy" id="230809"/>
    <lineage>
        <taxon>Eukaryota</taxon>
        <taxon>Fungi</taxon>
        <taxon>Dikarya</taxon>
        <taxon>Basidiomycota</taxon>
        <taxon>Agaricomycotina</taxon>
        <taxon>Agaricomycetes</taxon>
        <taxon>Agaricomycetidae</taxon>
        <taxon>Agaricales</taxon>
        <taxon>Marasmiineae</taxon>
        <taxon>Mycenaceae</taxon>
        <taxon>Mycena</taxon>
    </lineage>
</organism>
<dbReference type="InterPro" id="IPR012337">
    <property type="entry name" value="RNaseH-like_sf"/>
</dbReference>
<proteinExistence type="predicted"/>
<dbReference type="GO" id="GO:0003676">
    <property type="term" value="F:nucleic acid binding"/>
    <property type="evidence" value="ECO:0007669"/>
    <property type="project" value="InterPro"/>
</dbReference>
<evidence type="ECO:0000313" key="2">
    <source>
        <dbReference type="Proteomes" id="UP001215280"/>
    </source>
</evidence>
<keyword evidence="2" id="KW-1185">Reference proteome</keyword>
<dbReference type="AlphaFoldDB" id="A0AAD7NUX0"/>
<evidence type="ECO:0000313" key="1">
    <source>
        <dbReference type="EMBL" id="KAJ7775701.1"/>
    </source>
</evidence>
<evidence type="ECO:0008006" key="3">
    <source>
        <dbReference type="Google" id="ProtNLM"/>
    </source>
</evidence>
<gene>
    <name evidence="1" type="ORF">DFH07DRAFT_952092</name>
</gene>
<dbReference type="Gene3D" id="3.30.420.10">
    <property type="entry name" value="Ribonuclease H-like superfamily/Ribonuclease H"/>
    <property type="match status" value="1"/>
</dbReference>
<reference evidence="1" key="1">
    <citation type="submission" date="2023-03" db="EMBL/GenBank/DDBJ databases">
        <title>Massive genome expansion in bonnet fungi (Mycena s.s.) driven by repeated elements and novel gene families across ecological guilds.</title>
        <authorList>
            <consortium name="Lawrence Berkeley National Laboratory"/>
            <person name="Harder C.B."/>
            <person name="Miyauchi S."/>
            <person name="Viragh M."/>
            <person name="Kuo A."/>
            <person name="Thoen E."/>
            <person name="Andreopoulos B."/>
            <person name="Lu D."/>
            <person name="Skrede I."/>
            <person name="Drula E."/>
            <person name="Henrissat B."/>
            <person name="Morin E."/>
            <person name="Kohler A."/>
            <person name="Barry K."/>
            <person name="LaButti K."/>
            <person name="Morin E."/>
            <person name="Salamov A."/>
            <person name="Lipzen A."/>
            <person name="Mereny Z."/>
            <person name="Hegedus B."/>
            <person name="Baldrian P."/>
            <person name="Stursova M."/>
            <person name="Weitz H."/>
            <person name="Taylor A."/>
            <person name="Grigoriev I.V."/>
            <person name="Nagy L.G."/>
            <person name="Martin F."/>
            <person name="Kauserud H."/>
        </authorList>
    </citation>
    <scope>NUCLEOTIDE SEQUENCE</scope>
    <source>
        <strain evidence="1">CBHHK188m</strain>
    </source>
</reference>